<dbReference type="InterPro" id="IPR058644">
    <property type="entry name" value="Mtb12-like_C"/>
</dbReference>
<proteinExistence type="inferred from homology"/>
<evidence type="ECO:0000256" key="1">
    <source>
        <dbReference type="ARBA" id="ARBA00022729"/>
    </source>
</evidence>
<evidence type="ECO:0000313" key="5">
    <source>
        <dbReference type="EMBL" id="SUD48815.1"/>
    </source>
</evidence>
<dbReference type="EMBL" id="UGRY01000005">
    <property type="protein sequence ID" value="SUD48815.1"/>
    <property type="molecule type" value="Genomic_DNA"/>
</dbReference>
<sequence length="201" mass="20865">MLACPNLFPASYFADRAERVLSMLLPSSRTRYRVNATRTLRVSVATVAAALAVTGTLAGCGSDDTDSGSTTASGSVSATTVAPDDHAATPAASAAELQSTLTTFADPAVPAADKAKLVTDGDQRVALIERMNQGLANYQVSFTVTEVRQDGDRADADVDVTSPHGTMPGVAMTWEYDDGTWKISDASACTILGMARAACQP</sequence>
<protein>
    <recommendedName>
        <fullName evidence="4">Low molecular weight antigen MTB12-like C-terminal domain-containing protein</fullName>
    </recommendedName>
</protein>
<reference evidence="5 6" key="1">
    <citation type="submission" date="2018-06" db="EMBL/GenBank/DDBJ databases">
        <authorList>
            <consortium name="Pathogen Informatics"/>
            <person name="Doyle S."/>
        </authorList>
    </citation>
    <scope>NUCLEOTIDE SEQUENCE [LARGE SCALE GENOMIC DNA]</scope>
    <source>
        <strain evidence="5 6">NCTC1934</strain>
    </source>
</reference>
<evidence type="ECO:0000256" key="3">
    <source>
        <dbReference type="SAM" id="MobiDB-lite"/>
    </source>
</evidence>
<evidence type="ECO:0000256" key="2">
    <source>
        <dbReference type="ARBA" id="ARBA00093774"/>
    </source>
</evidence>
<feature type="region of interest" description="Disordered" evidence="3">
    <location>
        <begin position="61"/>
        <end position="90"/>
    </location>
</feature>
<keyword evidence="1" id="KW-0732">Signal</keyword>
<gene>
    <name evidence="5" type="ORF">NCTC1934_06152</name>
</gene>
<organism evidence="5 6">
    <name type="scientific">Nocardia otitidiscaviarum</name>
    <dbReference type="NCBI Taxonomy" id="1823"/>
    <lineage>
        <taxon>Bacteria</taxon>
        <taxon>Bacillati</taxon>
        <taxon>Actinomycetota</taxon>
        <taxon>Actinomycetes</taxon>
        <taxon>Mycobacteriales</taxon>
        <taxon>Nocardiaceae</taxon>
        <taxon>Nocardia</taxon>
    </lineage>
</organism>
<keyword evidence="6" id="KW-1185">Reference proteome</keyword>
<accession>A0A379JK18</accession>
<name>A0A379JK18_9NOCA</name>
<comment type="similarity">
    <text evidence="2">Belongs to the MTB12 family.</text>
</comment>
<evidence type="ECO:0000313" key="6">
    <source>
        <dbReference type="Proteomes" id="UP000255467"/>
    </source>
</evidence>
<dbReference type="Pfam" id="PF26580">
    <property type="entry name" value="Mtb12_C"/>
    <property type="match status" value="1"/>
</dbReference>
<feature type="domain" description="Low molecular weight antigen MTB12-like C-terminal" evidence="4">
    <location>
        <begin position="90"/>
        <end position="199"/>
    </location>
</feature>
<dbReference type="AlphaFoldDB" id="A0A379JK18"/>
<evidence type="ECO:0000259" key="4">
    <source>
        <dbReference type="Pfam" id="PF26580"/>
    </source>
</evidence>
<dbReference type="Proteomes" id="UP000255467">
    <property type="component" value="Unassembled WGS sequence"/>
</dbReference>